<accession>A0AAN6Z9Y2</accession>
<dbReference type="Proteomes" id="UP001304895">
    <property type="component" value="Unassembled WGS sequence"/>
</dbReference>
<organism evidence="2 3">
    <name type="scientific">Trichocladium antarcticum</name>
    <dbReference type="NCBI Taxonomy" id="1450529"/>
    <lineage>
        <taxon>Eukaryota</taxon>
        <taxon>Fungi</taxon>
        <taxon>Dikarya</taxon>
        <taxon>Ascomycota</taxon>
        <taxon>Pezizomycotina</taxon>
        <taxon>Sordariomycetes</taxon>
        <taxon>Sordariomycetidae</taxon>
        <taxon>Sordariales</taxon>
        <taxon>Chaetomiaceae</taxon>
        <taxon>Trichocladium</taxon>
    </lineage>
</organism>
<comment type="function">
    <text evidence="1">Component of the Mediator complex, a coactivator involved in the regulated transcription of nearly all RNA polymerase II-dependent genes. Mediator functions as a bridge to convey information from gene-specific regulatory proteins to the basal RNA polymerase II transcription machinery. Mediator is recruited to promoters by direct interactions with regulatory proteins and serves as a scaffold for the assembly of a functional preinitiation complex with RNA polymerase II and the general transcription factors.</text>
</comment>
<keyword evidence="1" id="KW-0804">Transcription</keyword>
<dbReference type="Pfam" id="PF09637">
    <property type="entry name" value="Med18"/>
    <property type="match status" value="1"/>
</dbReference>
<dbReference type="GO" id="GO:0006357">
    <property type="term" value="P:regulation of transcription by RNA polymerase II"/>
    <property type="evidence" value="ECO:0007669"/>
    <property type="project" value="InterPro"/>
</dbReference>
<comment type="subcellular location">
    <subcellularLocation>
        <location evidence="1">Nucleus</location>
    </subcellularLocation>
</comment>
<proteinExistence type="inferred from homology"/>
<dbReference type="GO" id="GO:0016592">
    <property type="term" value="C:mediator complex"/>
    <property type="evidence" value="ECO:0007669"/>
    <property type="project" value="InterPro"/>
</dbReference>
<keyword evidence="1" id="KW-0539">Nucleus</keyword>
<comment type="subunit">
    <text evidence="1">Component of the Mediator complex.</text>
</comment>
<comment type="caution">
    <text evidence="2">The sequence shown here is derived from an EMBL/GenBank/DDBJ whole genome shotgun (WGS) entry which is preliminary data.</text>
</comment>
<evidence type="ECO:0000313" key="3">
    <source>
        <dbReference type="Proteomes" id="UP001304895"/>
    </source>
</evidence>
<reference evidence="2" key="1">
    <citation type="journal article" date="2023" name="Mol. Phylogenet. Evol.">
        <title>Genome-scale phylogeny and comparative genomics of the fungal order Sordariales.</title>
        <authorList>
            <person name="Hensen N."/>
            <person name="Bonometti L."/>
            <person name="Westerberg I."/>
            <person name="Brannstrom I.O."/>
            <person name="Guillou S."/>
            <person name="Cros-Aarteil S."/>
            <person name="Calhoun S."/>
            <person name="Haridas S."/>
            <person name="Kuo A."/>
            <person name="Mondo S."/>
            <person name="Pangilinan J."/>
            <person name="Riley R."/>
            <person name="LaButti K."/>
            <person name="Andreopoulos B."/>
            <person name="Lipzen A."/>
            <person name="Chen C."/>
            <person name="Yan M."/>
            <person name="Daum C."/>
            <person name="Ng V."/>
            <person name="Clum A."/>
            <person name="Steindorff A."/>
            <person name="Ohm R.A."/>
            <person name="Martin F."/>
            <person name="Silar P."/>
            <person name="Natvig D.O."/>
            <person name="Lalanne C."/>
            <person name="Gautier V."/>
            <person name="Ament-Velasquez S.L."/>
            <person name="Kruys A."/>
            <person name="Hutchinson M.I."/>
            <person name="Powell A.J."/>
            <person name="Barry K."/>
            <person name="Miller A.N."/>
            <person name="Grigoriev I.V."/>
            <person name="Debuchy R."/>
            <person name="Gladieux P."/>
            <person name="Hiltunen Thoren M."/>
            <person name="Johannesson H."/>
        </authorList>
    </citation>
    <scope>NUCLEOTIDE SEQUENCE</scope>
    <source>
        <strain evidence="2">CBS 123565</strain>
    </source>
</reference>
<comment type="similarity">
    <text evidence="1">Belongs to the Mediator complex subunit 18 family.</text>
</comment>
<gene>
    <name evidence="1" type="primary">MED18</name>
    <name evidence="2" type="ORF">BT67DRAFT_437112</name>
</gene>
<dbReference type="EMBL" id="MU853438">
    <property type="protein sequence ID" value="KAK4130281.1"/>
    <property type="molecule type" value="Genomic_DNA"/>
</dbReference>
<keyword evidence="1" id="KW-0805">Transcription regulation</keyword>
<keyword evidence="1" id="KW-0010">Activator</keyword>
<keyword evidence="3" id="KW-1185">Reference proteome</keyword>
<reference evidence="2" key="2">
    <citation type="submission" date="2023-05" db="EMBL/GenBank/DDBJ databases">
        <authorList>
            <consortium name="Lawrence Berkeley National Laboratory"/>
            <person name="Steindorff A."/>
            <person name="Hensen N."/>
            <person name="Bonometti L."/>
            <person name="Westerberg I."/>
            <person name="Brannstrom I.O."/>
            <person name="Guillou S."/>
            <person name="Cros-Aarteil S."/>
            <person name="Calhoun S."/>
            <person name="Haridas S."/>
            <person name="Kuo A."/>
            <person name="Mondo S."/>
            <person name="Pangilinan J."/>
            <person name="Riley R."/>
            <person name="Labutti K."/>
            <person name="Andreopoulos B."/>
            <person name="Lipzen A."/>
            <person name="Chen C."/>
            <person name="Yanf M."/>
            <person name="Daum C."/>
            <person name="Ng V."/>
            <person name="Clum A."/>
            <person name="Ohm R."/>
            <person name="Martin F."/>
            <person name="Silar P."/>
            <person name="Natvig D."/>
            <person name="Lalanne C."/>
            <person name="Gautier V."/>
            <person name="Ament-Velasquez S.L."/>
            <person name="Kruys A."/>
            <person name="Hutchinson M.I."/>
            <person name="Powell A.J."/>
            <person name="Barry K."/>
            <person name="Miller A.N."/>
            <person name="Grigoriev I.V."/>
            <person name="Debuchy R."/>
            <person name="Gladieux P."/>
            <person name="Thoren M.H."/>
            <person name="Johannesson H."/>
        </authorList>
    </citation>
    <scope>NUCLEOTIDE SEQUENCE</scope>
    <source>
        <strain evidence="2">CBS 123565</strain>
    </source>
</reference>
<evidence type="ECO:0000313" key="2">
    <source>
        <dbReference type="EMBL" id="KAK4130281.1"/>
    </source>
</evidence>
<evidence type="ECO:0000256" key="1">
    <source>
        <dbReference type="RuleBase" id="RU364150"/>
    </source>
</evidence>
<name>A0AAN6Z9Y2_9PEZI</name>
<dbReference type="InterPro" id="IPR019095">
    <property type="entry name" value="Mediator_Med18"/>
</dbReference>
<dbReference type="Gene3D" id="2.40.320.10">
    <property type="entry name" value="Hypothetical Protein Pfu-838710-001"/>
    <property type="match status" value="1"/>
</dbReference>
<sequence>MPHEIFLAAVVPEPDVNKARALLGGFTEMRERHQFTRIHHYQPQDPTIKGFPAIKELQKERRPNTPQWQELHQILLRQPSILQVRIGITEEVQNAQTGSEPTATIPADTPRVLRWTELPDPPSQRIPPFITQRKIVEISDQRVERILADNKFRLKSDLIDESYHWWLNDIEYDLTRTFVVSLKADPATSQQVPSLASIEPATDFWLLFVRSRVESTPERMQQIQTQLAQVREQLLGVFDFKVLDRRCHDSRLQEQRRQGLA</sequence>
<protein>
    <recommendedName>
        <fullName evidence="1">Mediator of RNA polymerase II transcription subunit 18</fullName>
    </recommendedName>
    <alternativeName>
        <fullName evidence="1">Mediator complex subunit 18</fullName>
    </alternativeName>
</protein>
<dbReference type="GO" id="GO:0003712">
    <property type="term" value="F:transcription coregulator activity"/>
    <property type="evidence" value="ECO:0007669"/>
    <property type="project" value="InterPro"/>
</dbReference>
<dbReference type="AlphaFoldDB" id="A0AAN6Z9Y2"/>